<feature type="coiled-coil region" evidence="1">
    <location>
        <begin position="249"/>
        <end position="286"/>
    </location>
</feature>
<dbReference type="Proteomes" id="UP000261600">
    <property type="component" value="Unplaced"/>
</dbReference>
<keyword evidence="1" id="KW-0175">Coiled coil</keyword>
<dbReference type="AlphaFoldDB" id="A0A3Q3QVE4"/>
<protein>
    <recommendedName>
        <fullName evidence="5">Trichohyalin-plectin-homology domain-containing protein</fullName>
    </recommendedName>
</protein>
<accession>A0A3Q3QVE4</accession>
<evidence type="ECO:0008006" key="5">
    <source>
        <dbReference type="Google" id="ProtNLM"/>
    </source>
</evidence>
<dbReference type="PANTHER" id="PTHR28663">
    <property type="entry name" value="COILED-COIL DOMAIN-CONTAINING PROTEIN 173"/>
    <property type="match status" value="1"/>
</dbReference>
<feature type="region of interest" description="Disordered" evidence="2">
    <location>
        <begin position="162"/>
        <end position="185"/>
    </location>
</feature>
<dbReference type="GO" id="GO:0005879">
    <property type="term" value="C:axonemal microtubule"/>
    <property type="evidence" value="ECO:0007669"/>
    <property type="project" value="TreeGrafter"/>
</dbReference>
<dbReference type="Ensembl" id="ENSMALT00000021304.1">
    <property type="protein sequence ID" value="ENSMALP00000020901.1"/>
    <property type="gene ID" value="ENSMALG00000014624.1"/>
</dbReference>
<evidence type="ECO:0000256" key="1">
    <source>
        <dbReference type="SAM" id="Coils"/>
    </source>
</evidence>
<dbReference type="STRING" id="43700.ENSMALP00000020901"/>
<feature type="region of interest" description="Disordered" evidence="2">
    <location>
        <begin position="471"/>
        <end position="490"/>
    </location>
</feature>
<evidence type="ECO:0000256" key="2">
    <source>
        <dbReference type="SAM" id="MobiDB-lite"/>
    </source>
</evidence>
<dbReference type="InterPro" id="IPR039986">
    <property type="entry name" value="CFAP210"/>
</dbReference>
<keyword evidence="4" id="KW-1185">Reference proteome</keyword>
<feature type="compositionally biased region" description="Basic and acidic residues" evidence="2">
    <location>
        <begin position="472"/>
        <end position="485"/>
    </location>
</feature>
<sequence length="523" mass="61753">MSCRYSLQGFSCYESKTDCCEFRPNNLMDKTQEIVLPSADWERIQSLLNQPKPKVYTRQEVVDINAQREFGRARKRLMKPLAQKPSLVEKQKQANEEYWDRLVAEEAEFKEQERQQTIERSNFMRLLQDDRARQFNSVLQVIQATKENEVLIKINRTRQRIEEEKRQKKEISREHEEALRQEQRQKQENACQRRLAKQTLDAFNLQQVKEKQQLRKKEIQLEKQSFNELHTEQPRDKQEPKLRCLKSTLEDIANKKLHREMEARKLEEEEKEIMHVHCDIEQKLQQRKNDQAEKFRKHQIAVQTVSDNLAALKKKQEAAATAASEMALSKALAKKEAKLAKEQKQKEEQRAAMLKSISAHREAVIQEKEQRVKAERESRRSQESDRLFLERQKEKAQSLRENNMMEQLKMEEYEAELKNIAQTAERRKQLQQYAQEEINKAAENSKFQNLLIRQNEKYILHPKPVMTPAVPRADKNSSAAKDHRSNYVSAGTRKLLSRRSQVGQTMSLLVPEGCCPDVLRLKL</sequence>
<reference evidence="3" key="1">
    <citation type="submission" date="2025-08" db="UniProtKB">
        <authorList>
            <consortium name="Ensembl"/>
        </authorList>
    </citation>
    <scope>IDENTIFICATION</scope>
</reference>
<dbReference type="PANTHER" id="PTHR28663:SF1">
    <property type="entry name" value="CILIA- AND FLAGELLA- ASSOCIATED PROTEIN 210"/>
    <property type="match status" value="1"/>
</dbReference>
<feature type="region of interest" description="Disordered" evidence="2">
    <location>
        <begin position="369"/>
        <end position="398"/>
    </location>
</feature>
<evidence type="ECO:0000313" key="3">
    <source>
        <dbReference type="Ensembl" id="ENSMALP00000020901.1"/>
    </source>
</evidence>
<reference evidence="3" key="2">
    <citation type="submission" date="2025-09" db="UniProtKB">
        <authorList>
            <consortium name="Ensembl"/>
        </authorList>
    </citation>
    <scope>IDENTIFICATION</scope>
</reference>
<name>A0A3Q3QVE4_MONAL</name>
<organism evidence="3 4">
    <name type="scientific">Monopterus albus</name>
    <name type="common">Swamp eel</name>
    <dbReference type="NCBI Taxonomy" id="43700"/>
    <lineage>
        <taxon>Eukaryota</taxon>
        <taxon>Metazoa</taxon>
        <taxon>Chordata</taxon>
        <taxon>Craniata</taxon>
        <taxon>Vertebrata</taxon>
        <taxon>Euteleostomi</taxon>
        <taxon>Actinopterygii</taxon>
        <taxon>Neopterygii</taxon>
        <taxon>Teleostei</taxon>
        <taxon>Neoteleostei</taxon>
        <taxon>Acanthomorphata</taxon>
        <taxon>Anabantaria</taxon>
        <taxon>Synbranchiformes</taxon>
        <taxon>Synbranchidae</taxon>
        <taxon>Monopterus</taxon>
    </lineage>
</organism>
<evidence type="ECO:0000313" key="4">
    <source>
        <dbReference type="Proteomes" id="UP000261600"/>
    </source>
</evidence>
<proteinExistence type="predicted"/>